<dbReference type="PANTHER" id="PTHR14327:SF1">
    <property type="entry name" value="CATION CHANNEL SPERM-ASSOCIATED AUXILIARY SUBUNIT GAMMA"/>
    <property type="match status" value="1"/>
</dbReference>
<proteinExistence type="predicted"/>
<gene>
    <name evidence="3" type="ORF">BCR36DRAFT_355240</name>
</gene>
<keyword evidence="1" id="KW-1133">Transmembrane helix</keyword>
<protein>
    <recommendedName>
        <fullName evidence="2">CATSPERG C-terminal domain-containing protein</fullName>
    </recommendedName>
</protein>
<reference evidence="3 4" key="2">
    <citation type="submission" date="2016-08" db="EMBL/GenBank/DDBJ databases">
        <title>Pervasive Adenine N6-methylation of Active Genes in Fungi.</title>
        <authorList>
            <consortium name="DOE Joint Genome Institute"/>
            <person name="Mondo S.J."/>
            <person name="Dannebaum R.O."/>
            <person name="Kuo R.C."/>
            <person name="Labutti K."/>
            <person name="Haridas S."/>
            <person name="Kuo A."/>
            <person name="Salamov A."/>
            <person name="Ahrendt S.R."/>
            <person name="Lipzen A."/>
            <person name="Sullivan W."/>
            <person name="Andreopoulos W.B."/>
            <person name="Clum A."/>
            <person name="Lindquist E."/>
            <person name="Daum C."/>
            <person name="Ramamoorthy G.K."/>
            <person name="Gryganskyi A."/>
            <person name="Culley D."/>
            <person name="Magnuson J.K."/>
            <person name="James T.Y."/>
            <person name="O'Malley M.A."/>
            <person name="Stajich J.E."/>
            <person name="Spatafora J.W."/>
            <person name="Visel A."/>
            <person name="Grigoriev I.V."/>
        </authorList>
    </citation>
    <scope>NUCLEOTIDE SEQUENCE [LARGE SCALE GENOMIC DNA]</scope>
    <source>
        <strain evidence="4">finn</strain>
    </source>
</reference>
<sequence>MKVTKLKHKLYIYVIILISVCFCLKSSYKWEGDIINYRQDIENIKQNEESLKYAELSDSKIYYLRIRIINKSTGKICKLCNKQLMRAGGKPNVVNNLKKPDTLNGLMTFGNVIRGKYEWYYPFITNEIGIDFLIIESNDLLPYDLVREGVESHYLALVVYWDIYKTLRLVQKYDISNSVIQLKDLDVLHVDDIEFFINHSYSPFAFGILKNYKTPTALILSLNRKTLEVVEFENESLTQATEGKLNDYKLLSGIFDSTKIILNTTNGLLIGNWKEKNNNSTLANNSDISDISWVKANIKDIKKVEFDTQEPHLDKDYCNVTFIFDKNQRIYVLYGEFIEPEELLDNKKKPLYLFLNIPREKIDLISGTLSKEFCNRYLFLIFNYINNAYEIYDYDLISFEWSFVFRLNSINTNKELPYVVINDDLSGNFKLKLSGMTFQHTTSNELYLYGNALIVSSNGGYSFSCIDIFNEKEDGIIDKFKTNDGSYSFSTTMNDVWFGNINYGRSVKILSRKDSEYKNYSHYSVSPIYIENSKLKIIEIFYNSTINFKIKDIDIHNELNKYALKNELICPYKYISVNSTKEPEVVRVILENKHSQLPHHIYLEKHQFYNFTLSVYLEDNYNIENSNLMFSLNNFNNIQLNVNKITDRINRKINYDVSIYDKGNLNSQYEPGKNLELSNLITTFNGLNYKCLIKDDSNSYSTDIEKDLPNLVIYSGCSPFQNISTVFGQQYFNNCPHKNNIPCVFFEDTIDPIFQITDLVTNYTTNFTGFYTIEAIAGGTKLDNIKDFSYNTKRIVNPRSNAKNLKLIWSPSDAYDNPSMMSLERNQISFICAKGSPCKKVFPTKFFGSTIYYIKFRMSTNQVNQYNSYCKFDIDFIIQLYGIPLDFTTSTYILVIGLGIFILFTIILGLYMVHQQFKSLRVSDSYSLTEKFKGD</sequence>
<feature type="domain" description="CATSPERG C-terminal" evidence="2">
    <location>
        <begin position="731"/>
        <end position="907"/>
    </location>
</feature>
<name>A0A1Y1V5J2_9FUNG</name>
<dbReference type="Pfam" id="PF22846">
    <property type="entry name" value="CATSPERG_C"/>
    <property type="match status" value="1"/>
</dbReference>
<evidence type="ECO:0000259" key="2">
    <source>
        <dbReference type="Pfam" id="PF22846"/>
    </source>
</evidence>
<dbReference type="InterPro" id="IPR053873">
    <property type="entry name" value="CATSPERG_C"/>
</dbReference>
<reference evidence="3 4" key="1">
    <citation type="submission" date="2016-08" db="EMBL/GenBank/DDBJ databases">
        <title>Genomes of anaerobic fungi encode conserved fungal cellulosomes for biomass hydrolysis.</title>
        <authorList>
            <consortium name="DOE Joint Genome Institute"/>
            <person name="Haitjema C.H."/>
            <person name="Gilmore S.P."/>
            <person name="Henske J.K."/>
            <person name="Solomon K.V."/>
            <person name="De Groot R."/>
            <person name="Kuo A."/>
            <person name="Mondo S.J."/>
            <person name="Salamov A.A."/>
            <person name="Labutti K."/>
            <person name="Zhao Z."/>
            <person name="Chiniquy J."/>
            <person name="Barry K."/>
            <person name="Brewer H.M."/>
            <person name="Purvine S.O."/>
            <person name="Wright A.T."/>
            <person name="Boxma B."/>
            <person name="Van Alen T."/>
            <person name="Hackstein J.H."/>
            <person name="Baker S.E."/>
            <person name="Grigoriev I.V."/>
            <person name="O'Malley M.A."/>
        </authorList>
    </citation>
    <scope>NUCLEOTIDE SEQUENCE [LARGE SCALE GENOMIC DNA]</scope>
    <source>
        <strain evidence="4">finn</strain>
    </source>
</reference>
<dbReference type="Proteomes" id="UP000193719">
    <property type="component" value="Unassembled WGS sequence"/>
</dbReference>
<feature type="transmembrane region" description="Helical" evidence="1">
    <location>
        <begin position="892"/>
        <end position="913"/>
    </location>
</feature>
<keyword evidence="4" id="KW-1185">Reference proteome</keyword>
<keyword evidence="1" id="KW-0812">Transmembrane</keyword>
<dbReference type="GO" id="GO:0036128">
    <property type="term" value="C:CatSper complex"/>
    <property type="evidence" value="ECO:0007669"/>
    <property type="project" value="InterPro"/>
</dbReference>
<dbReference type="EMBL" id="MCFH01000029">
    <property type="protein sequence ID" value="ORX47838.1"/>
    <property type="molecule type" value="Genomic_DNA"/>
</dbReference>
<dbReference type="OrthoDB" id="9949093at2759"/>
<accession>A0A1Y1V5J2</accession>
<dbReference type="PANTHER" id="PTHR14327">
    <property type="entry name" value="CATION CHANNEL SPERM-ASSOCIATED PROTEIN SUBUNIT GAMMA"/>
    <property type="match status" value="1"/>
</dbReference>
<organism evidence="3 4">
    <name type="scientific">Piromyces finnis</name>
    <dbReference type="NCBI Taxonomy" id="1754191"/>
    <lineage>
        <taxon>Eukaryota</taxon>
        <taxon>Fungi</taxon>
        <taxon>Fungi incertae sedis</taxon>
        <taxon>Chytridiomycota</taxon>
        <taxon>Chytridiomycota incertae sedis</taxon>
        <taxon>Neocallimastigomycetes</taxon>
        <taxon>Neocallimastigales</taxon>
        <taxon>Neocallimastigaceae</taxon>
        <taxon>Piromyces</taxon>
    </lineage>
</organism>
<evidence type="ECO:0000313" key="4">
    <source>
        <dbReference type="Proteomes" id="UP000193719"/>
    </source>
</evidence>
<dbReference type="InterPro" id="IPR028246">
    <property type="entry name" value="CATSPERG"/>
</dbReference>
<dbReference type="GO" id="GO:0031514">
    <property type="term" value="C:motile cilium"/>
    <property type="evidence" value="ECO:0007669"/>
    <property type="project" value="TreeGrafter"/>
</dbReference>
<dbReference type="AlphaFoldDB" id="A0A1Y1V5J2"/>
<evidence type="ECO:0000256" key="1">
    <source>
        <dbReference type="SAM" id="Phobius"/>
    </source>
</evidence>
<dbReference type="STRING" id="1754191.A0A1Y1V5J2"/>
<comment type="caution">
    <text evidence="3">The sequence shown here is derived from an EMBL/GenBank/DDBJ whole genome shotgun (WGS) entry which is preliminary data.</text>
</comment>
<evidence type="ECO:0000313" key="3">
    <source>
        <dbReference type="EMBL" id="ORX47838.1"/>
    </source>
</evidence>
<keyword evidence="1" id="KW-0472">Membrane</keyword>